<dbReference type="InterPro" id="IPR011050">
    <property type="entry name" value="Pectin_lyase_fold/virulence"/>
</dbReference>
<reference evidence="1" key="1">
    <citation type="journal article" date="2014" name="Front. Microbiol.">
        <title>High frequency of phylogenetically diverse reductive dehalogenase-homologous genes in deep subseafloor sedimentary metagenomes.</title>
        <authorList>
            <person name="Kawai M."/>
            <person name="Futagami T."/>
            <person name="Toyoda A."/>
            <person name="Takaki Y."/>
            <person name="Nishi S."/>
            <person name="Hori S."/>
            <person name="Arai W."/>
            <person name="Tsubouchi T."/>
            <person name="Morono Y."/>
            <person name="Uchiyama I."/>
            <person name="Ito T."/>
            <person name="Fujiyama A."/>
            <person name="Inagaki F."/>
            <person name="Takami H."/>
        </authorList>
    </citation>
    <scope>NUCLEOTIDE SEQUENCE</scope>
    <source>
        <strain evidence="1">Expedition CK06-06</strain>
    </source>
</reference>
<protein>
    <submittedName>
        <fullName evidence="1">Uncharacterized protein</fullName>
    </submittedName>
</protein>
<evidence type="ECO:0000313" key="1">
    <source>
        <dbReference type="EMBL" id="GAG45635.1"/>
    </source>
</evidence>
<sequence>MTVERVWIGGMRMMRSRRTGWAARSVILAVILLLLASLVANAREIVVSSTADSGTGTLRWALETAQSGDVIAFDPDVFPSDNPATIFPRSELPAISCGHLTIDASNAGVIIDGSRVPGDWNNGLRANSGL</sequence>
<dbReference type="AlphaFoldDB" id="X0XQV2"/>
<comment type="caution">
    <text evidence="1">The sequence shown here is derived from an EMBL/GenBank/DDBJ whole genome shotgun (WGS) entry which is preliminary data.</text>
</comment>
<dbReference type="EMBL" id="BARS01051461">
    <property type="protein sequence ID" value="GAG45635.1"/>
    <property type="molecule type" value="Genomic_DNA"/>
</dbReference>
<gene>
    <name evidence="1" type="ORF">S01H1_76655</name>
</gene>
<organism evidence="1">
    <name type="scientific">marine sediment metagenome</name>
    <dbReference type="NCBI Taxonomy" id="412755"/>
    <lineage>
        <taxon>unclassified sequences</taxon>
        <taxon>metagenomes</taxon>
        <taxon>ecological metagenomes</taxon>
    </lineage>
</organism>
<name>X0XQV2_9ZZZZ</name>
<accession>X0XQV2</accession>
<proteinExistence type="predicted"/>
<feature type="non-terminal residue" evidence="1">
    <location>
        <position position="130"/>
    </location>
</feature>
<dbReference type="SUPFAM" id="SSF51126">
    <property type="entry name" value="Pectin lyase-like"/>
    <property type="match status" value="1"/>
</dbReference>